<keyword evidence="3" id="KW-1185">Reference proteome</keyword>
<organism evidence="2 3">
    <name type="scientific">Bionectria ochroleuca</name>
    <name type="common">Gliocladium roseum</name>
    <dbReference type="NCBI Taxonomy" id="29856"/>
    <lineage>
        <taxon>Eukaryota</taxon>
        <taxon>Fungi</taxon>
        <taxon>Dikarya</taxon>
        <taxon>Ascomycota</taxon>
        <taxon>Pezizomycotina</taxon>
        <taxon>Sordariomycetes</taxon>
        <taxon>Hypocreomycetidae</taxon>
        <taxon>Hypocreales</taxon>
        <taxon>Bionectriaceae</taxon>
        <taxon>Clonostachys</taxon>
    </lineage>
</organism>
<dbReference type="Proteomes" id="UP000766486">
    <property type="component" value="Unassembled WGS sequence"/>
</dbReference>
<name>A0ABY6UGF1_BIOOC</name>
<protein>
    <submittedName>
        <fullName evidence="2">Uncharacterized protein</fullName>
    </submittedName>
</protein>
<feature type="region of interest" description="Disordered" evidence="1">
    <location>
        <begin position="427"/>
        <end position="467"/>
    </location>
</feature>
<evidence type="ECO:0000256" key="1">
    <source>
        <dbReference type="SAM" id="MobiDB-lite"/>
    </source>
</evidence>
<accession>A0ABY6UGF1</accession>
<sequence length="467" mass="53179">MAFHLNTVKFNTTYLEELRILAGRFHNFLFERHSALKSALGHRAASMDPTKLGEAISRHPILVPTIEEIKQKGRIPTLASGLILDALRAHLPHDELPPQASKNPLRDARQSIEELVSFEINPWDIPLECEFDDILKDAAWVDPDKRAYAYERCLRIDNGKYRFSAAATAIYFLHRIIPETRCLIQNILIYEDYRSVAFPECHALGLIPFCQENPSLRIIQRASLWGNIFLSSTDEPSWQKHLLAIFHCRIVDPPPADSLPLGEIIQTVAVWMSEAGILASMGMPASQFTLLMDGDPFPEKASEIFRKELQEAALLQETVSKAPRFGHWCSYVERVMDHFLFDDFPRLLADLSNNWESGMIQCNFNPGTSIGSPDEILATHPDWGWQEWEYELWDYFEDREDAELPGFDQMALHNNMIESYCQKYPNGRPRHAMGGAPDWNDDGNPGDSDDPEQADDSEEADAHEADV</sequence>
<gene>
    <name evidence="2" type="ORF">CLO192961_LOCUS252322</name>
</gene>
<proteinExistence type="predicted"/>
<feature type="compositionally biased region" description="Low complexity" evidence="1">
    <location>
        <begin position="434"/>
        <end position="446"/>
    </location>
</feature>
<dbReference type="EMBL" id="CABFNS010000798">
    <property type="protein sequence ID" value="VUC29268.1"/>
    <property type="molecule type" value="Genomic_DNA"/>
</dbReference>
<evidence type="ECO:0000313" key="2">
    <source>
        <dbReference type="EMBL" id="VUC29268.1"/>
    </source>
</evidence>
<reference evidence="2 3" key="1">
    <citation type="submission" date="2019-06" db="EMBL/GenBank/DDBJ databases">
        <authorList>
            <person name="Broberg M."/>
        </authorList>
    </citation>
    <scope>NUCLEOTIDE SEQUENCE [LARGE SCALE GENOMIC DNA]</scope>
</reference>
<evidence type="ECO:0000313" key="3">
    <source>
        <dbReference type="Proteomes" id="UP000766486"/>
    </source>
</evidence>
<comment type="caution">
    <text evidence="2">The sequence shown here is derived from an EMBL/GenBank/DDBJ whole genome shotgun (WGS) entry which is preliminary data.</text>
</comment>
<feature type="compositionally biased region" description="Acidic residues" evidence="1">
    <location>
        <begin position="447"/>
        <end position="459"/>
    </location>
</feature>